<keyword evidence="3 5" id="KW-0808">Transferase</keyword>
<dbReference type="PANTHER" id="PTHR43179">
    <property type="entry name" value="RHAMNOSYLTRANSFERASE WBBL"/>
    <property type="match status" value="1"/>
</dbReference>
<dbReference type="AlphaFoldDB" id="A0A2Z4IIR0"/>
<accession>A0A2Z4IIR0</accession>
<protein>
    <submittedName>
        <fullName evidence="5">Glycosyltransferase family 2 protein</fullName>
    </submittedName>
</protein>
<dbReference type="Proteomes" id="UP000248688">
    <property type="component" value="Chromosome"/>
</dbReference>
<evidence type="ECO:0000256" key="1">
    <source>
        <dbReference type="ARBA" id="ARBA00006739"/>
    </source>
</evidence>
<dbReference type="Gene3D" id="3.90.550.10">
    <property type="entry name" value="Spore Coat Polysaccharide Biosynthesis Protein SpsA, Chain A"/>
    <property type="match status" value="1"/>
</dbReference>
<dbReference type="InterPro" id="IPR029044">
    <property type="entry name" value="Nucleotide-diphossugar_trans"/>
</dbReference>
<dbReference type="InterPro" id="IPR001173">
    <property type="entry name" value="Glyco_trans_2-like"/>
</dbReference>
<evidence type="ECO:0000259" key="4">
    <source>
        <dbReference type="Pfam" id="PF00535"/>
    </source>
</evidence>
<dbReference type="GO" id="GO:0016757">
    <property type="term" value="F:glycosyltransferase activity"/>
    <property type="evidence" value="ECO:0007669"/>
    <property type="project" value="UniProtKB-KW"/>
</dbReference>
<dbReference type="OrthoDB" id="9771846at2"/>
<evidence type="ECO:0000256" key="3">
    <source>
        <dbReference type="ARBA" id="ARBA00022679"/>
    </source>
</evidence>
<feature type="domain" description="Glycosyltransferase 2-like" evidence="4">
    <location>
        <begin position="11"/>
        <end position="181"/>
    </location>
</feature>
<dbReference type="KEGG" id="est:DN752_11000"/>
<dbReference type="SUPFAM" id="SSF53448">
    <property type="entry name" value="Nucleotide-diphospho-sugar transferases"/>
    <property type="match status" value="1"/>
</dbReference>
<proteinExistence type="inferred from homology"/>
<organism evidence="5 6">
    <name type="scientific">Echinicola strongylocentroti</name>
    <dbReference type="NCBI Taxonomy" id="1795355"/>
    <lineage>
        <taxon>Bacteria</taxon>
        <taxon>Pseudomonadati</taxon>
        <taxon>Bacteroidota</taxon>
        <taxon>Cytophagia</taxon>
        <taxon>Cytophagales</taxon>
        <taxon>Cyclobacteriaceae</taxon>
        <taxon>Echinicola</taxon>
    </lineage>
</organism>
<reference evidence="5 6" key="1">
    <citation type="submission" date="2018-06" db="EMBL/GenBank/DDBJ databases">
        <title>Echinicola strongylocentroti sp. nov., isolated from a sea urchin Strongylocentrotus intermedius.</title>
        <authorList>
            <person name="Bae S.S."/>
        </authorList>
    </citation>
    <scope>NUCLEOTIDE SEQUENCE [LARGE SCALE GENOMIC DNA]</scope>
    <source>
        <strain evidence="5 6">MEBiC08714</strain>
    </source>
</reference>
<dbReference type="RefSeq" id="WP_112783988.1">
    <property type="nucleotide sequence ID" value="NZ_CP030041.1"/>
</dbReference>
<comment type="similarity">
    <text evidence="1">Belongs to the glycosyltransferase 2 family.</text>
</comment>
<dbReference type="CDD" id="cd04186">
    <property type="entry name" value="GT_2_like_c"/>
    <property type="match status" value="1"/>
</dbReference>
<dbReference type="PANTHER" id="PTHR43179:SF12">
    <property type="entry name" value="GALACTOFURANOSYLTRANSFERASE GLFT2"/>
    <property type="match status" value="1"/>
</dbReference>
<sequence>MASISGSSVAIIVLNWNGYEHTRNCLHSLRAVEGASYDVILVDNASTDGSVIKLEKDFPEPDYLVNEKNLGFTGGNNVGINYALDQGYGYIMLLNNDTEVTPSFLKKLIDALEHTPDLGAVQPMMYYLHDRSVIWNAGGKFRPWTGASVSIRKAKLHAPFYPTDWITGCCLLVKSSVIREVGLLNDHYFAYFEDVDWSLRMREKGYQLAVVPSSIIYHEAGASSKAKKKNTEGILNPKVHYLNTRNQLFQLRNHVRFPYCLLAWPIQLIKLSTFGLYFLARLRKQKLHALLRGVKDGLLLEC</sequence>
<dbReference type="Pfam" id="PF00535">
    <property type="entry name" value="Glycos_transf_2"/>
    <property type="match status" value="1"/>
</dbReference>
<keyword evidence="6" id="KW-1185">Reference proteome</keyword>
<evidence type="ECO:0000313" key="5">
    <source>
        <dbReference type="EMBL" id="AWW30607.1"/>
    </source>
</evidence>
<gene>
    <name evidence="5" type="ORF">DN752_11000</name>
</gene>
<keyword evidence="2" id="KW-0328">Glycosyltransferase</keyword>
<name>A0A2Z4IIR0_9BACT</name>
<dbReference type="EMBL" id="CP030041">
    <property type="protein sequence ID" value="AWW30607.1"/>
    <property type="molecule type" value="Genomic_DNA"/>
</dbReference>
<evidence type="ECO:0000256" key="2">
    <source>
        <dbReference type="ARBA" id="ARBA00022676"/>
    </source>
</evidence>
<evidence type="ECO:0000313" key="6">
    <source>
        <dbReference type="Proteomes" id="UP000248688"/>
    </source>
</evidence>